<dbReference type="InterPro" id="IPR002018">
    <property type="entry name" value="CarbesteraseB"/>
</dbReference>
<dbReference type="GO" id="GO:0005615">
    <property type="term" value="C:extracellular space"/>
    <property type="evidence" value="ECO:0007669"/>
    <property type="project" value="TreeGrafter"/>
</dbReference>
<keyword evidence="8" id="KW-1185">Reference proteome</keyword>
<keyword evidence="2" id="KW-0719">Serine esterase</keyword>
<protein>
    <recommendedName>
        <fullName evidence="5">Carboxylic ester hydrolase</fullName>
        <ecNumber evidence="5">3.1.1.-</ecNumber>
    </recommendedName>
</protein>
<organism evidence="7 8">
    <name type="scientific">Holothuria leucospilota</name>
    <name type="common">Black long sea cucumber</name>
    <name type="synonym">Mertensiothuria leucospilota</name>
    <dbReference type="NCBI Taxonomy" id="206669"/>
    <lineage>
        <taxon>Eukaryota</taxon>
        <taxon>Metazoa</taxon>
        <taxon>Echinodermata</taxon>
        <taxon>Eleutherozoa</taxon>
        <taxon>Echinozoa</taxon>
        <taxon>Holothuroidea</taxon>
        <taxon>Aspidochirotacea</taxon>
        <taxon>Aspidochirotida</taxon>
        <taxon>Holothuriidae</taxon>
        <taxon>Holothuria</taxon>
    </lineage>
</organism>
<dbReference type="PANTHER" id="PTHR43918">
    <property type="entry name" value="ACETYLCHOLINESTERASE"/>
    <property type="match status" value="1"/>
</dbReference>
<dbReference type="Proteomes" id="UP001152320">
    <property type="component" value="Chromosome 18"/>
</dbReference>
<dbReference type="InterPro" id="IPR019826">
    <property type="entry name" value="Carboxylesterase_B_AS"/>
</dbReference>
<dbReference type="EC" id="3.1.1.-" evidence="5"/>
<feature type="domain" description="Carboxylesterase type B" evidence="6">
    <location>
        <begin position="8"/>
        <end position="510"/>
    </location>
</feature>
<dbReference type="GO" id="GO:0003990">
    <property type="term" value="F:acetylcholinesterase activity"/>
    <property type="evidence" value="ECO:0007669"/>
    <property type="project" value="TreeGrafter"/>
</dbReference>
<dbReference type="EMBL" id="JAIZAY010000018">
    <property type="protein sequence ID" value="KAJ8024954.1"/>
    <property type="molecule type" value="Genomic_DNA"/>
</dbReference>
<evidence type="ECO:0000256" key="5">
    <source>
        <dbReference type="RuleBase" id="RU361235"/>
    </source>
</evidence>
<dbReference type="PROSITE" id="PS00941">
    <property type="entry name" value="CARBOXYLESTERASE_B_2"/>
    <property type="match status" value="1"/>
</dbReference>
<keyword evidence="4" id="KW-1015">Disulfide bond</keyword>
<comment type="similarity">
    <text evidence="1 5">Belongs to the type-B carboxylesterase/lipase family.</text>
</comment>
<evidence type="ECO:0000256" key="1">
    <source>
        <dbReference type="ARBA" id="ARBA00005964"/>
    </source>
</evidence>
<dbReference type="Pfam" id="PF00135">
    <property type="entry name" value="COesterase"/>
    <property type="match status" value="1"/>
</dbReference>
<proteinExistence type="inferred from homology"/>
<comment type="caution">
    <text evidence="7">The sequence shown here is derived from an EMBL/GenBank/DDBJ whole genome shotgun (WGS) entry which is preliminary data.</text>
</comment>
<dbReference type="PANTHER" id="PTHR43918:SF4">
    <property type="entry name" value="CARBOXYLIC ESTER HYDROLASE"/>
    <property type="match status" value="1"/>
</dbReference>
<dbReference type="GO" id="GO:0006581">
    <property type="term" value="P:acetylcholine catabolic process"/>
    <property type="evidence" value="ECO:0007669"/>
    <property type="project" value="TreeGrafter"/>
</dbReference>
<dbReference type="SUPFAM" id="SSF53474">
    <property type="entry name" value="alpha/beta-Hydrolases"/>
    <property type="match status" value="1"/>
</dbReference>
<accession>A0A9Q0YM51</accession>
<name>A0A9Q0YM51_HOLLE</name>
<dbReference type="Gene3D" id="3.40.50.1820">
    <property type="entry name" value="alpha/beta hydrolase"/>
    <property type="match status" value="1"/>
</dbReference>
<dbReference type="OrthoDB" id="19653at2759"/>
<evidence type="ECO:0000256" key="4">
    <source>
        <dbReference type="ARBA" id="ARBA00023157"/>
    </source>
</evidence>
<evidence type="ECO:0000259" key="6">
    <source>
        <dbReference type="Pfam" id="PF00135"/>
    </source>
</evidence>
<gene>
    <name evidence="7" type="ORF">HOLleu_35020</name>
</gene>
<evidence type="ECO:0000256" key="3">
    <source>
        <dbReference type="ARBA" id="ARBA00022801"/>
    </source>
</evidence>
<dbReference type="AlphaFoldDB" id="A0A9Q0YM51"/>
<evidence type="ECO:0000313" key="7">
    <source>
        <dbReference type="EMBL" id="KAJ8024954.1"/>
    </source>
</evidence>
<evidence type="ECO:0000256" key="2">
    <source>
        <dbReference type="ARBA" id="ARBA00022487"/>
    </source>
</evidence>
<dbReference type="GO" id="GO:0019695">
    <property type="term" value="P:choline metabolic process"/>
    <property type="evidence" value="ECO:0007669"/>
    <property type="project" value="TreeGrafter"/>
</dbReference>
<evidence type="ECO:0000313" key="8">
    <source>
        <dbReference type="Proteomes" id="UP001152320"/>
    </source>
</evidence>
<dbReference type="GO" id="GO:0005886">
    <property type="term" value="C:plasma membrane"/>
    <property type="evidence" value="ECO:0007669"/>
    <property type="project" value="TreeGrafter"/>
</dbReference>
<dbReference type="PROSITE" id="PS00122">
    <property type="entry name" value="CARBOXYLESTERASE_B_1"/>
    <property type="match status" value="1"/>
</dbReference>
<keyword evidence="3 5" id="KW-0378">Hydrolase</keyword>
<dbReference type="FunFam" id="3.40.50.1820:FF:000029">
    <property type="entry name" value="Acetylcholinesterase"/>
    <property type="match status" value="1"/>
</dbReference>
<dbReference type="InterPro" id="IPR019819">
    <property type="entry name" value="Carboxylesterase_B_CS"/>
</dbReference>
<dbReference type="InterPro" id="IPR029058">
    <property type="entry name" value="AB_hydrolase_fold"/>
</dbReference>
<dbReference type="InterPro" id="IPR050654">
    <property type="entry name" value="AChE-related_enzymes"/>
</dbReference>
<reference evidence="7" key="1">
    <citation type="submission" date="2021-10" db="EMBL/GenBank/DDBJ databases">
        <title>Tropical sea cucumber genome reveals ecological adaptation and Cuvierian tubules defense mechanism.</title>
        <authorList>
            <person name="Chen T."/>
        </authorList>
    </citation>
    <scope>NUCLEOTIDE SEQUENCE</scope>
    <source>
        <strain evidence="7">Nanhai2018</strain>
        <tissue evidence="7">Muscle</tissue>
    </source>
</reference>
<sequence>MVHAHNVYVTTNNGVVFGEHIPFARDVSPVVNATLDVFKGIPFAVPPIGQMRFRKPLPIPDWSEPWNATYYRKQCWQLFLQNFTDPQDEDCLYLNIWSPDVTGPPKPVMVWIHGGGFVLGTANIGPYDGTVLTSFYDIVYVSINYRLNGFGFLSTGDEELPGNYGLWDQVLALKWIKENIAAFGGDPERITIFGQSAGGASVGFHLVQEESWNYFHRAIMLSGTTMSPWAQETNPANAREDAFLLGRLAGCGVTTTSRELADCLRQVDAYRLTVAITTNNIPLGPVVDGDFFQSDSRSLLNRGHFKKCNVLFSTTADDGTIITARAYPTELLTRFPNSDFETFTAKLGRFMYTYTNDLIVRSIQQQYVDWSKRDAENTNYFNDFVRVSTDEGFLCPAEYTARVYAEANLPVYRALFNHLPKYSTWPDPFVKWRGIAHSEDNPYTFGRGFNPERGHVFTLQEEDLSLNMMQYYTNFAKTGNPNIDLENNTVTSHWEPFTLTNQFVKDLQLDLGDLYGLRASYCAVWNNLIPELITQSGIY</sequence>